<keyword evidence="2 5" id="KW-0812">Transmembrane</keyword>
<evidence type="ECO:0000256" key="1">
    <source>
        <dbReference type="ARBA" id="ARBA00004141"/>
    </source>
</evidence>
<dbReference type="Pfam" id="PF14378">
    <property type="entry name" value="PAP2_3"/>
    <property type="match status" value="1"/>
</dbReference>
<organism evidence="7 8">
    <name type="scientific">Nocardioides flavescens</name>
    <dbReference type="NCBI Taxonomy" id="2691959"/>
    <lineage>
        <taxon>Bacteria</taxon>
        <taxon>Bacillati</taxon>
        <taxon>Actinomycetota</taxon>
        <taxon>Actinomycetes</taxon>
        <taxon>Propionibacteriales</taxon>
        <taxon>Nocardioidaceae</taxon>
        <taxon>Nocardioides</taxon>
    </lineage>
</organism>
<evidence type="ECO:0000256" key="3">
    <source>
        <dbReference type="ARBA" id="ARBA00022989"/>
    </source>
</evidence>
<protein>
    <submittedName>
        <fullName evidence="7">Phosphatase PAP2 family protein</fullName>
    </submittedName>
</protein>
<dbReference type="PANTHER" id="PTHR31310:SF7">
    <property type="entry name" value="PA-PHOSPHATASE RELATED-FAMILY PROTEIN DDB_G0268928"/>
    <property type="match status" value="1"/>
</dbReference>
<dbReference type="CDD" id="cd03386">
    <property type="entry name" value="PAP2_Aur1_like"/>
    <property type="match status" value="1"/>
</dbReference>
<feature type="transmembrane region" description="Helical" evidence="5">
    <location>
        <begin position="176"/>
        <end position="197"/>
    </location>
</feature>
<feature type="transmembrane region" description="Helical" evidence="5">
    <location>
        <begin position="36"/>
        <end position="61"/>
    </location>
</feature>
<feature type="transmembrane region" description="Helical" evidence="5">
    <location>
        <begin position="147"/>
        <end position="169"/>
    </location>
</feature>
<gene>
    <name evidence="7" type="ORF">GRQ65_10980</name>
</gene>
<keyword evidence="4 5" id="KW-0472">Membrane</keyword>
<evidence type="ECO:0000313" key="8">
    <source>
        <dbReference type="Proteomes" id="UP000473325"/>
    </source>
</evidence>
<evidence type="ECO:0000313" key="7">
    <source>
        <dbReference type="EMBL" id="MXG90076.1"/>
    </source>
</evidence>
<comment type="subcellular location">
    <subcellularLocation>
        <location evidence="1">Membrane</location>
        <topology evidence="1">Multi-pass membrane protein</topology>
    </subcellularLocation>
</comment>
<evidence type="ECO:0000259" key="6">
    <source>
        <dbReference type="Pfam" id="PF14378"/>
    </source>
</evidence>
<dbReference type="AlphaFoldDB" id="A0A6L7EWB4"/>
<evidence type="ECO:0000256" key="4">
    <source>
        <dbReference type="ARBA" id="ARBA00023136"/>
    </source>
</evidence>
<proteinExistence type="predicted"/>
<reference evidence="7 8" key="1">
    <citation type="submission" date="2019-12" db="EMBL/GenBank/DDBJ databases">
        <authorList>
            <person name="Kun Z."/>
        </authorList>
    </citation>
    <scope>NUCLEOTIDE SEQUENCE [LARGE SCALE GENOMIC DNA]</scope>
    <source>
        <strain evidence="7 8">YIM 123512</strain>
    </source>
</reference>
<feature type="transmembrane region" description="Helical" evidence="5">
    <location>
        <begin position="82"/>
        <end position="99"/>
    </location>
</feature>
<feature type="transmembrane region" description="Helical" evidence="5">
    <location>
        <begin position="298"/>
        <end position="316"/>
    </location>
</feature>
<dbReference type="GO" id="GO:0016020">
    <property type="term" value="C:membrane"/>
    <property type="evidence" value="ECO:0007669"/>
    <property type="project" value="UniProtKB-SubCell"/>
</dbReference>
<dbReference type="PANTHER" id="PTHR31310">
    <property type="match status" value="1"/>
</dbReference>
<dbReference type="InterPro" id="IPR052185">
    <property type="entry name" value="IPC_Synthase-Related"/>
</dbReference>
<dbReference type="EMBL" id="WUEK01000006">
    <property type="protein sequence ID" value="MXG90076.1"/>
    <property type="molecule type" value="Genomic_DNA"/>
</dbReference>
<dbReference type="InterPro" id="IPR026841">
    <property type="entry name" value="Aur1/Ipt1"/>
</dbReference>
<evidence type="ECO:0000256" key="5">
    <source>
        <dbReference type="SAM" id="Phobius"/>
    </source>
</evidence>
<keyword evidence="8" id="KW-1185">Reference proteome</keyword>
<comment type="caution">
    <text evidence="7">The sequence shown here is derived from an EMBL/GenBank/DDBJ whole genome shotgun (WGS) entry which is preliminary data.</text>
</comment>
<feature type="domain" description="Inositolphosphotransferase Aur1/Ipt1" evidence="6">
    <location>
        <begin position="116"/>
        <end position="310"/>
    </location>
</feature>
<feature type="transmembrane region" description="Helical" evidence="5">
    <location>
        <begin position="273"/>
        <end position="292"/>
    </location>
</feature>
<name>A0A6L7EWB4_9ACTN</name>
<sequence length="340" mass="37723">MVVLAVGMAAWALIEAWVLGKSVIDPEGSFLGPSYIRLPLLLLGALLLDLVPVSILTNLRTPGAIPGAVRRRLRKHWTKERWTLVASGIISFYVVYVTYRNIKSFLPFMIDTKYDRELHLLDKALLFGHEPATVLHSVLGTSFSAHILSYVYLWFLPMVPLVVTAWVVWSRNLSYGYWFVTSQCLAWTFGTISYYLLPTLGPGFEYPQLYVDVAATPSLQLMDSLAFTRGEVMAGTVGGAVQSVAGFASLHTAITLLVALMVQYTIRNRWLRIAVWINFGITVIATLYFGWHYIADDVAGALIALASFYLGGRASGQKFRRGGLTSYPTTTTSQVPVLKD</sequence>
<feature type="transmembrane region" description="Helical" evidence="5">
    <location>
        <begin position="240"/>
        <end position="261"/>
    </location>
</feature>
<accession>A0A6L7EWB4</accession>
<evidence type="ECO:0000256" key="2">
    <source>
        <dbReference type="ARBA" id="ARBA00022692"/>
    </source>
</evidence>
<dbReference type="Proteomes" id="UP000473325">
    <property type="component" value="Unassembled WGS sequence"/>
</dbReference>
<keyword evidence="3 5" id="KW-1133">Transmembrane helix</keyword>